<gene>
    <name evidence="2" type="ORF">RclHR1_17990003</name>
</gene>
<keyword evidence="3" id="KW-1185">Reference proteome</keyword>
<sequence length="261" mass="30314">MQPWTSFQRSRTPLKTDYNISKVWNSLEADQVQSSLEADQYFEGLKFRGGPEFRKSRTQSRLKIKKTLIFVLINIKLAFIFLGLKEVDQIILKTSISKVQNSLEADRYIEEANQDFEGSELEVNQRSERSRPSQVISKNSNSKRTSILKVWNSLLKQTMIFEDLDLSFIEDHDIQRFRLSFTADHKVDQNISKSGSSNSKQIRLEPHFETDQICGFQIPSGLNFEDSWISESFLKHNFEVRSDSIFEVCHFIGSKKLKVVC</sequence>
<keyword evidence="1" id="KW-0812">Transmembrane</keyword>
<proteinExistence type="predicted"/>
<evidence type="ECO:0000313" key="3">
    <source>
        <dbReference type="Proteomes" id="UP000247702"/>
    </source>
</evidence>
<name>A0A2Z6R1M2_9GLOM</name>
<evidence type="ECO:0000313" key="2">
    <source>
        <dbReference type="EMBL" id="GBB90861.1"/>
    </source>
</evidence>
<organism evidence="2 3">
    <name type="scientific">Rhizophagus clarus</name>
    <dbReference type="NCBI Taxonomy" id="94130"/>
    <lineage>
        <taxon>Eukaryota</taxon>
        <taxon>Fungi</taxon>
        <taxon>Fungi incertae sedis</taxon>
        <taxon>Mucoromycota</taxon>
        <taxon>Glomeromycotina</taxon>
        <taxon>Glomeromycetes</taxon>
        <taxon>Glomerales</taxon>
        <taxon>Glomeraceae</taxon>
        <taxon>Rhizophagus</taxon>
    </lineage>
</organism>
<dbReference type="Proteomes" id="UP000247702">
    <property type="component" value="Unassembled WGS sequence"/>
</dbReference>
<keyword evidence="1" id="KW-0472">Membrane</keyword>
<keyword evidence="1" id="KW-1133">Transmembrane helix</keyword>
<accession>A0A2Z6R1M2</accession>
<dbReference type="AlphaFoldDB" id="A0A2Z6R1M2"/>
<dbReference type="EMBL" id="BEXD01000889">
    <property type="protein sequence ID" value="GBB90861.1"/>
    <property type="molecule type" value="Genomic_DNA"/>
</dbReference>
<reference evidence="2 3" key="1">
    <citation type="submission" date="2017-11" db="EMBL/GenBank/DDBJ databases">
        <title>The genome of Rhizophagus clarus HR1 reveals common genetic basis of auxotrophy among arbuscular mycorrhizal fungi.</title>
        <authorList>
            <person name="Kobayashi Y."/>
        </authorList>
    </citation>
    <scope>NUCLEOTIDE SEQUENCE [LARGE SCALE GENOMIC DNA]</scope>
    <source>
        <strain evidence="2 3">HR1</strain>
    </source>
</reference>
<feature type="transmembrane region" description="Helical" evidence="1">
    <location>
        <begin position="67"/>
        <end position="84"/>
    </location>
</feature>
<protein>
    <submittedName>
        <fullName evidence="2">Uncharacterized protein</fullName>
    </submittedName>
</protein>
<evidence type="ECO:0000256" key="1">
    <source>
        <dbReference type="SAM" id="Phobius"/>
    </source>
</evidence>
<comment type="caution">
    <text evidence="2">The sequence shown here is derived from an EMBL/GenBank/DDBJ whole genome shotgun (WGS) entry which is preliminary data.</text>
</comment>